<dbReference type="PANTHER" id="PTHR15239:SF6">
    <property type="entry name" value="RIBOSOME QUALITY CONTROL COMPLEX SUBUNIT NEMF"/>
    <property type="match status" value="1"/>
</dbReference>
<evidence type="ECO:0000256" key="5">
    <source>
        <dbReference type="HAMAP-Rule" id="MF_00844"/>
    </source>
</evidence>
<dbReference type="Gene3D" id="3.40.970.40">
    <property type="entry name" value="fibrinogen binding protein from staphylococcus aureus domain like"/>
    <property type="match status" value="1"/>
</dbReference>
<evidence type="ECO:0000256" key="4">
    <source>
        <dbReference type="ARBA" id="ARBA00022917"/>
    </source>
</evidence>
<dbReference type="Gene3D" id="1.10.8.50">
    <property type="match status" value="1"/>
</dbReference>
<evidence type="ECO:0000259" key="6">
    <source>
        <dbReference type="Pfam" id="PF05670"/>
    </source>
</evidence>
<gene>
    <name evidence="5" type="primary">rqcH</name>
    <name evidence="7" type="ORF">FCL54_21495</name>
</gene>
<dbReference type="Pfam" id="PF05670">
    <property type="entry name" value="NFACT-R_1"/>
    <property type="match status" value="1"/>
</dbReference>
<dbReference type="GO" id="GO:0043023">
    <property type="term" value="F:ribosomal large subunit binding"/>
    <property type="evidence" value="ECO:0007669"/>
    <property type="project" value="UniProtKB-UniRule"/>
</dbReference>
<reference evidence="7 8" key="1">
    <citation type="submission" date="2019-04" db="EMBL/GenBank/DDBJ databases">
        <title>Bacillus caeni sp. nov., a bacterium isolated from mangrove sediment.</title>
        <authorList>
            <person name="Huang H."/>
            <person name="Mo K."/>
            <person name="Hu Y."/>
        </authorList>
    </citation>
    <scope>NUCLEOTIDE SEQUENCE [LARGE SCALE GENOMIC DNA]</scope>
    <source>
        <strain evidence="7 8">HB172195</strain>
    </source>
</reference>
<keyword evidence="1 5" id="KW-0820">tRNA-binding</keyword>
<accession>A0A5R9F2Z9</accession>
<feature type="coiled-coil region" evidence="5">
    <location>
        <begin position="379"/>
        <end position="413"/>
    </location>
</feature>
<dbReference type="RefSeq" id="WP_138129253.1">
    <property type="nucleotide sequence ID" value="NZ_SWLG01000025.1"/>
</dbReference>
<dbReference type="HAMAP" id="MF_00844_B">
    <property type="entry name" value="RqcH_B"/>
    <property type="match status" value="1"/>
</dbReference>
<keyword evidence="2 5" id="KW-0699">rRNA-binding</keyword>
<evidence type="ECO:0000256" key="3">
    <source>
        <dbReference type="ARBA" id="ARBA00022884"/>
    </source>
</evidence>
<evidence type="ECO:0000313" key="7">
    <source>
        <dbReference type="EMBL" id="TLS35273.1"/>
    </source>
</evidence>
<dbReference type="GO" id="GO:0019843">
    <property type="term" value="F:rRNA binding"/>
    <property type="evidence" value="ECO:0007669"/>
    <property type="project" value="UniProtKB-UniRule"/>
</dbReference>
<sequence>MSFDGIVTRAVADELTETLLNGRVSKIYQPYKSDLVFVIRSGRKNHHLLVSANPSFSRIHVTEQSYDNPKEPPMFCMLLRKHLDGSILEKIEQVEMERIFHLTFRTRNELGDVSYRKLIIEIMGRHSNIILVNEENMILDSIKHLSPAVNRHRTVLPGQPYVAPPAQEKISPLEVDEEQFLHRIDFNSGKLDRQIVNEFSGVSPLIAKEVLSRAGLANRASLTGSFFEVMDKVRNREYVPQMVFTENKEFFSVVELSHLEGEKKTFDSVSELLDRFYFGKAERDRVKQQTNDLEKFLVNERKKNVKKIKKLESTLKSAEKADEFQLYGELLTANMHAVKRGDKNIEVINYYDENGATIDIPLDPQKTPSENAQDYFKKYNKAKNSLSIVNEQIENAHEEIDYLDQLIQQLESASPRDVEEIREELEEQGYIRKRSKRTKPTKNTRPTLDRYVSSDGTELLVGKNNKQNEYLTNRLASKTETWLHTKDIPGSHVVIRNPEFTEQTLLEAANLAAYFSKARESGSVPVDYTLIKHVKKPSGAKPGYVTYDNQNTVYVTPDPDLVLQLKRNV</sequence>
<dbReference type="InterPro" id="IPR008532">
    <property type="entry name" value="NFACT_RNA-bd"/>
</dbReference>
<name>A0A5R9F2Z9_9BACL</name>
<dbReference type="GO" id="GO:0000049">
    <property type="term" value="F:tRNA binding"/>
    <property type="evidence" value="ECO:0007669"/>
    <property type="project" value="UniProtKB-UniRule"/>
</dbReference>
<evidence type="ECO:0000256" key="2">
    <source>
        <dbReference type="ARBA" id="ARBA00022730"/>
    </source>
</evidence>
<evidence type="ECO:0000313" key="8">
    <source>
        <dbReference type="Proteomes" id="UP000308230"/>
    </source>
</evidence>
<keyword evidence="3 5" id="KW-0694">RNA-binding</keyword>
<keyword evidence="8" id="KW-1185">Reference proteome</keyword>
<dbReference type="InterPro" id="IPR043682">
    <property type="entry name" value="RqcH_bacterial"/>
</dbReference>
<comment type="similarity">
    <text evidence="5">Belongs to the NEMF family.</text>
</comment>
<feature type="domain" description="NFACT RNA-binding" evidence="6">
    <location>
        <begin position="451"/>
        <end position="539"/>
    </location>
</feature>
<organism evidence="7 8">
    <name type="scientific">Exobacillus caeni</name>
    <dbReference type="NCBI Taxonomy" id="2574798"/>
    <lineage>
        <taxon>Bacteria</taxon>
        <taxon>Bacillati</taxon>
        <taxon>Bacillota</taxon>
        <taxon>Bacilli</taxon>
        <taxon>Bacillales</taxon>
        <taxon>Guptibacillaceae</taxon>
        <taxon>Exobacillus</taxon>
    </lineage>
</organism>
<dbReference type="GO" id="GO:1990112">
    <property type="term" value="C:RQC complex"/>
    <property type="evidence" value="ECO:0007669"/>
    <property type="project" value="TreeGrafter"/>
</dbReference>
<dbReference type="Pfam" id="PF05833">
    <property type="entry name" value="NFACT_N"/>
    <property type="match status" value="1"/>
</dbReference>
<protein>
    <recommendedName>
        <fullName evidence="5">Rqc2 homolog RqcH</fullName>
        <shortName evidence="5">RqcH</shortName>
    </recommendedName>
</protein>
<dbReference type="AlphaFoldDB" id="A0A5R9F2Z9"/>
<dbReference type="InterPro" id="IPR051608">
    <property type="entry name" value="RQC_Subunit_NEMF"/>
</dbReference>
<dbReference type="Proteomes" id="UP000308230">
    <property type="component" value="Unassembled WGS sequence"/>
</dbReference>
<keyword evidence="4 5" id="KW-0648">Protein biosynthesis</keyword>
<dbReference type="PANTHER" id="PTHR15239">
    <property type="entry name" value="NUCLEAR EXPORT MEDIATOR FACTOR NEMF"/>
    <property type="match status" value="1"/>
</dbReference>
<comment type="function">
    <text evidence="5">Key component of the ribosome quality control system (RQC), a ribosome-associated complex that mediates the extraction of incompletely synthesized nascent chains from stalled ribosomes and their subsequent degradation. RqcH recruits Ala-charged tRNA, and with RqcP directs the elongation of stalled nascent chains on 50S ribosomal subunits, leading to non-templated C-terminal alanine extensions (Ala tail). The Ala tail promotes nascent chain degradation. May add between 1 and at least 8 Ala residues. Binds to stalled 50S ribosomal subunits.</text>
</comment>
<dbReference type="EMBL" id="SWLG01000025">
    <property type="protein sequence ID" value="TLS35273.1"/>
    <property type="molecule type" value="Genomic_DNA"/>
</dbReference>
<comment type="caution">
    <text evidence="7">The sequence shown here is derived from an EMBL/GenBank/DDBJ whole genome shotgun (WGS) entry which is preliminary data.</text>
</comment>
<dbReference type="GO" id="GO:0072344">
    <property type="term" value="P:rescue of stalled ribosome"/>
    <property type="evidence" value="ECO:0007669"/>
    <property type="project" value="UniProtKB-UniRule"/>
</dbReference>
<evidence type="ECO:0000256" key="1">
    <source>
        <dbReference type="ARBA" id="ARBA00022555"/>
    </source>
</evidence>
<dbReference type="Gene3D" id="2.30.310.10">
    <property type="entry name" value="ibrinogen binding protein from staphylococcus aureus domain"/>
    <property type="match status" value="1"/>
</dbReference>
<comment type="subunit">
    <text evidence="5">Associates with stalled 50S ribosomal subunits. Binds to RqcP.</text>
</comment>
<proteinExistence type="inferred from homology"/>
<keyword evidence="5" id="KW-0175">Coiled coil</keyword>
<dbReference type="FunFam" id="2.30.310.10:FF:000004">
    <property type="entry name" value="Fibronectin-binding protein A"/>
    <property type="match status" value="1"/>
</dbReference>
<dbReference type="OrthoDB" id="9766163at2"/>